<name>A0A087M638_9HYPH</name>
<keyword evidence="2" id="KW-1185">Reference proteome</keyword>
<evidence type="ECO:0000313" key="1">
    <source>
        <dbReference type="EMBL" id="KFL32341.1"/>
    </source>
</evidence>
<organism evidence="1 2">
    <name type="scientific">Devosia riboflavina</name>
    <dbReference type="NCBI Taxonomy" id="46914"/>
    <lineage>
        <taxon>Bacteria</taxon>
        <taxon>Pseudomonadati</taxon>
        <taxon>Pseudomonadota</taxon>
        <taxon>Alphaproteobacteria</taxon>
        <taxon>Hyphomicrobiales</taxon>
        <taxon>Devosiaceae</taxon>
        <taxon>Devosia</taxon>
    </lineage>
</organism>
<dbReference type="EMBL" id="JQGC01000003">
    <property type="protein sequence ID" value="KFL32341.1"/>
    <property type="molecule type" value="Genomic_DNA"/>
</dbReference>
<dbReference type="RefSeq" id="WP_035080016.1">
    <property type="nucleotide sequence ID" value="NZ_JQGC01000003.1"/>
</dbReference>
<proteinExistence type="predicted"/>
<sequence>MIERTPLSNDEKHYLAEVESFWNTLGPLLQQKGMVGGGMQWKTVGGREYLYRYQPDPVTKKKRSTSVGPRSPETETLHVEFLATRERVRSELAELAPRIDVLARMGKALRLNRVPNAVTDILEVLHQAGILDLVPLAGRHAVEAFEVRYGLRLDRDDIHGLEDRLEFMVPDDTDLVREMTRAFFRVDPDYRVMDGNMFRGSEGPDIRLTSHSELVANAQGVLPDEYFDLFLSLLEDDPITAVAVSKAGRPVQICAVQPALWAVVHAVDDGSPGLANAVAALDPEVDGASRDRIDELIGLLADRPDERGPRL</sequence>
<gene>
    <name evidence="1" type="ORF">JP75_05200</name>
</gene>
<comment type="caution">
    <text evidence="1">The sequence shown here is derived from an EMBL/GenBank/DDBJ whole genome shotgun (WGS) entry which is preliminary data.</text>
</comment>
<dbReference type="OrthoDB" id="8250574at2"/>
<dbReference type="Proteomes" id="UP000028981">
    <property type="component" value="Unassembled WGS sequence"/>
</dbReference>
<reference evidence="1 2" key="1">
    <citation type="submission" date="2014-08" db="EMBL/GenBank/DDBJ databases">
        <authorList>
            <person name="Hassan Y.I."/>
            <person name="Lepp D."/>
            <person name="Zhou T."/>
        </authorList>
    </citation>
    <scope>NUCLEOTIDE SEQUENCE [LARGE SCALE GENOMIC DNA]</scope>
    <source>
        <strain evidence="1 2">IFO13584</strain>
    </source>
</reference>
<evidence type="ECO:0000313" key="2">
    <source>
        <dbReference type="Proteomes" id="UP000028981"/>
    </source>
</evidence>
<protein>
    <submittedName>
        <fullName evidence="1">Uncharacterized protein</fullName>
    </submittedName>
</protein>
<accession>A0A087M638</accession>
<dbReference type="AlphaFoldDB" id="A0A087M638"/>